<evidence type="ECO:0000313" key="1">
    <source>
        <dbReference type="EMBL" id="SCF49095.1"/>
    </source>
</evidence>
<proteinExistence type="predicted"/>
<sequence length="346" mass="35790">MSAHHLADLVTEAQRVAVIGLAKNTGKTRTLVALLAELHRRDRTVGLTSVGRDGEATDVVDPRITKPRIPLPPGGLVATAEPLLRAAGLPYEVVSRTGYSTPLGRTMIARLPAGGAVEVAGPSSNRGTAEVTAAMREHGADIVLVDGAINRRAASSPAVADLVLLATGAALHTEFAQVVEQTVAAAEVFALPCSGDPAVYSAAATAAGSVAITGSGAVVPVDRALTLGGAGADLSRLLAGPDGAQHVVLSGALCESFAEEIRRAARGRKVSLVVTDSSKVFLAQRTSDWYRRQNVSIEVQKPTVLAAVSVNPVAPFSHRFDSVALRTELSARLPGLYFCDLGPHVD</sequence>
<evidence type="ECO:0000313" key="2">
    <source>
        <dbReference type="Proteomes" id="UP000198797"/>
    </source>
</evidence>
<dbReference type="EMBL" id="FMCU01000032">
    <property type="protein sequence ID" value="SCF49095.1"/>
    <property type="molecule type" value="Genomic_DNA"/>
</dbReference>
<reference evidence="2" key="1">
    <citation type="submission" date="2016-06" db="EMBL/GenBank/DDBJ databases">
        <authorList>
            <person name="Varghese N."/>
            <person name="Submissions Spin"/>
        </authorList>
    </citation>
    <scope>NUCLEOTIDE SEQUENCE [LARGE SCALE GENOMIC DNA]</scope>
    <source>
        <strain evidence="2">DSM 44100</strain>
    </source>
</reference>
<name>A0A1C5AV45_9ACTN</name>
<dbReference type="Proteomes" id="UP000198797">
    <property type="component" value="Unassembled WGS sequence"/>
</dbReference>
<dbReference type="OrthoDB" id="9783544at2"/>
<organism evidence="1 2">
    <name type="scientific">Micromonospora matsumotoense</name>
    <dbReference type="NCBI Taxonomy" id="121616"/>
    <lineage>
        <taxon>Bacteria</taxon>
        <taxon>Bacillati</taxon>
        <taxon>Actinomycetota</taxon>
        <taxon>Actinomycetes</taxon>
        <taxon>Micromonosporales</taxon>
        <taxon>Micromonosporaceae</taxon>
        <taxon>Micromonospora</taxon>
    </lineage>
</organism>
<accession>A0A1C5AV45</accession>
<protein>
    <submittedName>
        <fullName evidence="1">Uncharacterized protein</fullName>
    </submittedName>
</protein>
<dbReference type="STRING" id="121616.GA0070216_1324"/>
<dbReference type="RefSeq" id="WP_091254055.1">
    <property type="nucleotide sequence ID" value="NZ_FMCU01000032.1"/>
</dbReference>
<keyword evidence="2" id="KW-1185">Reference proteome</keyword>
<gene>
    <name evidence="1" type="ORF">GA0070216_1324</name>
</gene>
<dbReference type="AlphaFoldDB" id="A0A1C5AV45"/>